<evidence type="ECO:0008006" key="7">
    <source>
        <dbReference type="Google" id="ProtNLM"/>
    </source>
</evidence>
<dbReference type="OrthoDB" id="9792195at2"/>
<dbReference type="Pfam" id="PF01887">
    <property type="entry name" value="SAM_HAT_N"/>
    <property type="match status" value="1"/>
</dbReference>
<dbReference type="Gene3D" id="2.40.30.90">
    <property type="entry name" value="Bacterial fluorinating enzyme like"/>
    <property type="match status" value="1"/>
</dbReference>
<organism evidence="5 6">
    <name type="scientific">Nitrosococcus wardiae</name>
    <dbReference type="NCBI Taxonomy" id="1814290"/>
    <lineage>
        <taxon>Bacteria</taxon>
        <taxon>Pseudomonadati</taxon>
        <taxon>Pseudomonadota</taxon>
        <taxon>Gammaproteobacteria</taxon>
        <taxon>Chromatiales</taxon>
        <taxon>Chromatiaceae</taxon>
        <taxon>Nitrosococcus</taxon>
    </lineage>
</organism>
<name>A0A4P7C637_9GAMM</name>
<dbReference type="AlphaFoldDB" id="A0A4P7C637"/>
<dbReference type="InterPro" id="IPR046469">
    <property type="entry name" value="SAM_HAT_N"/>
</dbReference>
<comment type="similarity">
    <text evidence="2">Belongs to the SAM hydrolase / SAM-dependent halogenase family.</text>
</comment>
<dbReference type="EMBL" id="CP038033">
    <property type="protein sequence ID" value="QBQ56516.1"/>
    <property type="molecule type" value="Genomic_DNA"/>
</dbReference>
<keyword evidence="6" id="KW-1185">Reference proteome</keyword>
<accession>A0A4P7C637</accession>
<evidence type="ECO:0000259" key="4">
    <source>
        <dbReference type="Pfam" id="PF20257"/>
    </source>
</evidence>
<proteinExistence type="inferred from homology"/>
<dbReference type="InterPro" id="IPR023228">
    <property type="entry name" value="SAM_OH_AdoTrfase_N_sf"/>
</dbReference>
<dbReference type="Gene3D" id="3.40.50.10790">
    <property type="entry name" value="S-adenosyl-l-methionine hydroxide adenosyltransferase, N-terminal"/>
    <property type="match status" value="1"/>
</dbReference>
<protein>
    <recommendedName>
        <fullName evidence="7">SAM-dependent chlorinase/fluorinase</fullName>
    </recommendedName>
</protein>
<gene>
    <name evidence="5" type="ORF">E3U44_09300</name>
</gene>
<dbReference type="InterPro" id="IPR023227">
    <property type="entry name" value="SAM_OH_AdoTrfase_C_sf"/>
</dbReference>
<dbReference type="SUPFAM" id="SSF101852">
    <property type="entry name" value="Bacterial fluorinating enzyme, C-terminal domain"/>
    <property type="match status" value="1"/>
</dbReference>
<evidence type="ECO:0000313" key="6">
    <source>
        <dbReference type="Proteomes" id="UP000294325"/>
    </source>
</evidence>
<dbReference type="PIRSF" id="PIRSF006779">
    <property type="entry name" value="UCP006779"/>
    <property type="match status" value="1"/>
</dbReference>
<feature type="domain" description="S-adenosyl-l-methionine hydroxide adenosyltransferase N-terminal" evidence="3">
    <location>
        <begin position="2"/>
        <end position="143"/>
    </location>
</feature>
<sequence>MIALFTDFGVQGPYLGQVEIVLRQQAPGIPIINLMADAPPFSPLASSHLLAALGQYLLPGTVVFAVVDPGVGSSAREPVMVCADDRWYVGPGNGLFDVVMGRAVSAILWRITWRPSSLSATFHGRDLFAPIVAKLARSKNLQDKELLGKRWNEALVTKDPGDLAEIIYIDHYGNAMAGIRAIKAGQCQRIRLPSGDWVSGARTFHDVAPGEGFWYVNSLGLIEIAINQGCAAKHFKLEVGTPIELKG</sequence>
<evidence type="ECO:0000256" key="1">
    <source>
        <dbReference type="ARBA" id="ARBA00022691"/>
    </source>
</evidence>
<dbReference type="KEGG" id="nwr:E3U44_09300"/>
<evidence type="ECO:0000259" key="3">
    <source>
        <dbReference type="Pfam" id="PF01887"/>
    </source>
</evidence>
<dbReference type="Proteomes" id="UP000294325">
    <property type="component" value="Chromosome"/>
</dbReference>
<dbReference type="Pfam" id="PF20257">
    <property type="entry name" value="SAM_HAT_C"/>
    <property type="match status" value="1"/>
</dbReference>
<evidence type="ECO:0000313" key="5">
    <source>
        <dbReference type="EMBL" id="QBQ56516.1"/>
    </source>
</evidence>
<evidence type="ECO:0000256" key="2">
    <source>
        <dbReference type="ARBA" id="ARBA00024035"/>
    </source>
</evidence>
<dbReference type="PANTHER" id="PTHR35092">
    <property type="entry name" value="CHLORINASE MJ1651"/>
    <property type="match status" value="1"/>
</dbReference>
<keyword evidence="1" id="KW-0949">S-adenosyl-L-methionine</keyword>
<dbReference type="InterPro" id="IPR046470">
    <property type="entry name" value="SAM_HAT_C"/>
</dbReference>
<dbReference type="SUPFAM" id="SSF102522">
    <property type="entry name" value="Bacterial fluorinating enzyme, N-terminal domain"/>
    <property type="match status" value="1"/>
</dbReference>
<feature type="domain" description="S-adenosyl-l-methionine hydroxide adenosyltransferase C-terminal" evidence="4">
    <location>
        <begin position="164"/>
        <end position="244"/>
    </location>
</feature>
<reference evidence="5 6" key="1">
    <citation type="submission" date="2019-03" db="EMBL/GenBank/DDBJ databases">
        <title>The genome sequence of Nitrosococcus wardiae strain D1FHST reveals the archetypal metabolic capacity of ammonia-oxidizing Gammaproteobacteria.</title>
        <authorList>
            <person name="Wang L."/>
            <person name="Lim C.K."/>
            <person name="Hanson T.E."/>
            <person name="Dang H."/>
            <person name="Klotz M.G."/>
        </authorList>
    </citation>
    <scope>NUCLEOTIDE SEQUENCE [LARGE SCALE GENOMIC DNA]</scope>
    <source>
        <strain evidence="5 6">D1FHS</strain>
    </source>
</reference>
<dbReference type="InterPro" id="IPR002747">
    <property type="entry name" value="SAM_OH_AdoTrfase"/>
</dbReference>
<dbReference type="PANTHER" id="PTHR35092:SF1">
    <property type="entry name" value="CHLORINASE MJ1651"/>
    <property type="match status" value="1"/>
</dbReference>